<gene>
    <name evidence="1" type="ORF">LTSEADE_1721</name>
</gene>
<dbReference type="Proteomes" id="UP000004906">
    <property type="component" value="Unassembled WGS sequence"/>
</dbReference>
<accession>A0A6C8GQF1</accession>
<evidence type="ECO:0000313" key="1">
    <source>
        <dbReference type="EMBL" id="EHC38230.1"/>
    </source>
</evidence>
<protein>
    <submittedName>
        <fullName evidence="1">Uncharacterized protein</fullName>
    </submittedName>
</protein>
<feature type="non-terminal residue" evidence="1">
    <location>
        <position position="1"/>
    </location>
</feature>
<comment type="caution">
    <text evidence="1">The sequence shown here is derived from an EMBL/GenBank/DDBJ whole genome shotgun (WGS) entry which is preliminary data.</text>
</comment>
<name>A0A6C8GQF1_SALET</name>
<proteinExistence type="predicted"/>
<reference evidence="1 2" key="1">
    <citation type="journal article" date="2011" name="BMC Genomics">
        <title>Genome sequencing reveals diversification of virulence factor content and possible host adaptation in distinct subpopulations of Salmonella enterica.</title>
        <authorList>
            <person name="den Bakker H.C."/>
            <person name="Moreno Switt A.I."/>
            <person name="Govoni G."/>
            <person name="Cummings C.A."/>
            <person name="Ranieri M.L."/>
            <person name="Degoricija L."/>
            <person name="Hoelzer K."/>
            <person name="Rodriguez-Rivera L.D."/>
            <person name="Brown S."/>
            <person name="Bolchacova E."/>
            <person name="Furtado M.R."/>
            <person name="Wiedmann M."/>
        </authorList>
    </citation>
    <scope>NUCLEOTIDE SEQUENCE [LARGE SCALE GENOMIC DNA]</scope>
    <source>
        <strain evidence="1 2">A4-669</strain>
    </source>
</reference>
<dbReference type="EMBL" id="AFCI01000606">
    <property type="protein sequence ID" value="EHC38230.1"/>
    <property type="molecule type" value="Genomic_DNA"/>
</dbReference>
<sequence length="36" mass="4046">VFKHLCRPVFANGHQQNDAFIGTAKITHDRYSSTGE</sequence>
<dbReference type="AlphaFoldDB" id="A0A6C8GQF1"/>
<organism evidence="1 2">
    <name type="scientific">Salmonella enterica subsp. enterica serovar Adelaide str. A4-669</name>
    <dbReference type="NCBI Taxonomy" id="913063"/>
    <lineage>
        <taxon>Bacteria</taxon>
        <taxon>Pseudomonadati</taxon>
        <taxon>Pseudomonadota</taxon>
        <taxon>Gammaproteobacteria</taxon>
        <taxon>Enterobacterales</taxon>
        <taxon>Enterobacteriaceae</taxon>
        <taxon>Salmonella</taxon>
    </lineage>
</organism>
<evidence type="ECO:0000313" key="2">
    <source>
        <dbReference type="Proteomes" id="UP000004906"/>
    </source>
</evidence>